<organism evidence="3 4">
    <name type="scientific">Absidia repens</name>
    <dbReference type="NCBI Taxonomy" id="90262"/>
    <lineage>
        <taxon>Eukaryota</taxon>
        <taxon>Fungi</taxon>
        <taxon>Fungi incertae sedis</taxon>
        <taxon>Mucoromycota</taxon>
        <taxon>Mucoromycotina</taxon>
        <taxon>Mucoromycetes</taxon>
        <taxon>Mucorales</taxon>
        <taxon>Cunninghamellaceae</taxon>
        <taxon>Absidia</taxon>
    </lineage>
</organism>
<accession>A0A1X2HZA7</accession>
<feature type="chain" id="PRO_5012981941" evidence="2">
    <location>
        <begin position="19"/>
        <end position="284"/>
    </location>
</feature>
<dbReference type="EMBL" id="MCGE01000042">
    <property type="protein sequence ID" value="ORZ05859.1"/>
    <property type="molecule type" value="Genomic_DNA"/>
</dbReference>
<keyword evidence="2" id="KW-0732">Signal</keyword>
<name>A0A1X2HZA7_9FUNG</name>
<evidence type="ECO:0000313" key="4">
    <source>
        <dbReference type="Proteomes" id="UP000193560"/>
    </source>
</evidence>
<dbReference type="STRING" id="90262.A0A1X2HZA7"/>
<evidence type="ECO:0000256" key="1">
    <source>
        <dbReference type="SAM" id="MobiDB-lite"/>
    </source>
</evidence>
<proteinExistence type="predicted"/>
<feature type="region of interest" description="Disordered" evidence="1">
    <location>
        <begin position="197"/>
        <end position="228"/>
    </location>
</feature>
<feature type="signal peptide" evidence="2">
    <location>
        <begin position="1"/>
        <end position="18"/>
    </location>
</feature>
<keyword evidence="4" id="KW-1185">Reference proteome</keyword>
<dbReference type="AlphaFoldDB" id="A0A1X2HZA7"/>
<reference evidence="3 4" key="1">
    <citation type="submission" date="2016-07" db="EMBL/GenBank/DDBJ databases">
        <title>Pervasive Adenine N6-methylation of Active Genes in Fungi.</title>
        <authorList>
            <consortium name="DOE Joint Genome Institute"/>
            <person name="Mondo S.J."/>
            <person name="Dannebaum R.O."/>
            <person name="Kuo R.C."/>
            <person name="Labutti K."/>
            <person name="Haridas S."/>
            <person name="Kuo A."/>
            <person name="Salamov A."/>
            <person name="Ahrendt S.R."/>
            <person name="Lipzen A."/>
            <person name="Sullivan W."/>
            <person name="Andreopoulos W.B."/>
            <person name="Clum A."/>
            <person name="Lindquist E."/>
            <person name="Daum C."/>
            <person name="Ramamoorthy G.K."/>
            <person name="Gryganskyi A."/>
            <person name="Culley D."/>
            <person name="Magnuson J.K."/>
            <person name="James T.Y."/>
            <person name="O'Malley M.A."/>
            <person name="Stajich J.E."/>
            <person name="Spatafora J.W."/>
            <person name="Visel A."/>
            <person name="Grigoriev I.V."/>
        </authorList>
    </citation>
    <scope>NUCLEOTIDE SEQUENCE [LARGE SCALE GENOMIC DNA]</scope>
    <source>
        <strain evidence="3 4">NRRL 1336</strain>
    </source>
</reference>
<dbReference type="OrthoDB" id="2246061at2759"/>
<feature type="compositionally biased region" description="Low complexity" evidence="1">
    <location>
        <begin position="209"/>
        <end position="219"/>
    </location>
</feature>
<evidence type="ECO:0000313" key="3">
    <source>
        <dbReference type="EMBL" id="ORZ05859.1"/>
    </source>
</evidence>
<evidence type="ECO:0000256" key="2">
    <source>
        <dbReference type="SAM" id="SignalP"/>
    </source>
</evidence>
<dbReference type="Proteomes" id="UP000193560">
    <property type="component" value="Unassembled WGS sequence"/>
</dbReference>
<comment type="caution">
    <text evidence="3">The sequence shown here is derived from an EMBL/GenBank/DDBJ whole genome shotgun (WGS) entry which is preliminary data.</text>
</comment>
<sequence>MFTILFYCLSLLSIYASALPLNNDQQTVLQHTSSTVEQVALDLKPYVIPSTIINSYTLSNSLTDYYESIVDQVMETTIDDIITSAPHSYTLLYPDHVNDCQASLCPFIHALRDHLNFMRANLIASVRPLVDSNLPTLPLKMTSSSNDDLASTAHIMATQLTETLIVLNQRMSIQLGLIINANDAADIIIRQSVPLTNSEPRHSRHQRRSTSSSSAYTRRAPNKSSWNSEVTDYYNDKQQSKATKAMTEWLHLWLSEIESILYAQFDDRIQDVIQAIMEDFLVEE</sequence>
<gene>
    <name evidence="3" type="ORF">BCR42DRAFT_443585</name>
</gene>
<protein>
    <submittedName>
        <fullName evidence="3">Uncharacterized protein</fullName>
    </submittedName>
</protein>